<dbReference type="RefSeq" id="WP_200392794.1">
    <property type="nucleotide sequence ID" value="NZ_JAENIO010000050.1"/>
</dbReference>
<gene>
    <name evidence="2" type="ORF">JIN78_14925</name>
</gene>
<dbReference type="Gene3D" id="1.50.10.20">
    <property type="match status" value="2"/>
</dbReference>
<reference evidence="2" key="1">
    <citation type="submission" date="2021-01" db="EMBL/GenBank/DDBJ databases">
        <title>Modified the classification status of verrucomicrobia.</title>
        <authorList>
            <person name="Feng X."/>
        </authorList>
    </citation>
    <scope>NUCLEOTIDE SEQUENCE</scope>
    <source>
        <strain evidence="2">KCTC 12986</strain>
    </source>
</reference>
<dbReference type="SUPFAM" id="SSF48239">
    <property type="entry name" value="Terpenoid cyclases/Protein prenyltransferases"/>
    <property type="match status" value="2"/>
</dbReference>
<accession>A0A934RR04</accession>
<organism evidence="2 3">
    <name type="scientific">Roseibacillus ishigakijimensis</name>
    <dbReference type="NCBI Taxonomy" id="454146"/>
    <lineage>
        <taxon>Bacteria</taxon>
        <taxon>Pseudomonadati</taxon>
        <taxon>Verrucomicrobiota</taxon>
        <taxon>Verrucomicrobiia</taxon>
        <taxon>Verrucomicrobiales</taxon>
        <taxon>Verrucomicrobiaceae</taxon>
        <taxon>Roseibacillus</taxon>
    </lineage>
</organism>
<proteinExistence type="predicted"/>
<evidence type="ECO:0000313" key="3">
    <source>
        <dbReference type="Proteomes" id="UP000604083"/>
    </source>
</evidence>
<dbReference type="EMBL" id="JAENIO010000050">
    <property type="protein sequence ID" value="MBK1835360.1"/>
    <property type="molecule type" value="Genomic_DNA"/>
</dbReference>
<name>A0A934RR04_9BACT</name>
<dbReference type="AlphaFoldDB" id="A0A934RR04"/>
<evidence type="ECO:0000313" key="2">
    <source>
        <dbReference type="EMBL" id="MBK1835360.1"/>
    </source>
</evidence>
<dbReference type="Proteomes" id="UP000604083">
    <property type="component" value="Unassembled WGS sequence"/>
</dbReference>
<sequence>MPRSLVILFGLSSFLLGEPEGTESPSAGNQEPVPSRPEAAPSSLADEIETSLARGVDYLVGAQNPNGSWGSARRTKALNVTAPIPGAHHAYRAGTSALALQGLLLSEDRRPETVAAIAKGEAWLMEHLPLLRRAEQRTIYNNWGHAYGIRALAALHHYHAGDADKQKAFAALAREQVEMLYRYEYLNGGWGYYDFVAHTQKPSGDPTSFTTATVLLAMHEGKETFGIELDEKVVQRALRCLAQQELPDGSYVYSLPHWKAPRRGINRPAGSLARTHACHLAQRVFGDKRITNARMLEWLGRLTRRDGFLADARKRPIPHETHFQLSGYFYHYGHYYASECFAALPEDQRASLREPLARLLLDKQEKDGSWWDYPLYDYHQAYGTGYALTTLARYRPGKASSD</sequence>
<comment type="caution">
    <text evidence="2">The sequence shown here is derived from an EMBL/GenBank/DDBJ whole genome shotgun (WGS) entry which is preliminary data.</text>
</comment>
<dbReference type="CDD" id="cd00688">
    <property type="entry name" value="ISOPREN_C2_like"/>
    <property type="match status" value="1"/>
</dbReference>
<evidence type="ECO:0000256" key="1">
    <source>
        <dbReference type="SAM" id="MobiDB-lite"/>
    </source>
</evidence>
<dbReference type="InterPro" id="IPR008930">
    <property type="entry name" value="Terpenoid_cyclase/PrenylTrfase"/>
</dbReference>
<feature type="region of interest" description="Disordered" evidence="1">
    <location>
        <begin position="19"/>
        <end position="40"/>
    </location>
</feature>
<protein>
    <submittedName>
        <fullName evidence="2">Terpene cyclase/mutase family protein</fullName>
    </submittedName>
</protein>
<keyword evidence="3" id="KW-1185">Reference proteome</keyword>